<keyword evidence="2 4" id="KW-0378">Hydrolase</keyword>
<evidence type="ECO:0000256" key="1">
    <source>
        <dbReference type="ARBA" id="ARBA00022563"/>
    </source>
</evidence>
<dbReference type="InterPro" id="IPR002376">
    <property type="entry name" value="Formyl_transf_N"/>
</dbReference>
<dbReference type="RefSeq" id="WP_103286866.1">
    <property type="nucleotide sequence ID" value="NZ_LT981265.1"/>
</dbReference>
<dbReference type="GO" id="GO:0006189">
    <property type="term" value="P:'de novo' IMP biosynthetic process"/>
    <property type="evidence" value="ECO:0007669"/>
    <property type="project" value="InterPro"/>
</dbReference>
<evidence type="ECO:0000313" key="4">
    <source>
        <dbReference type="EMBL" id="SPC34487.1"/>
    </source>
</evidence>
<dbReference type="Pfam" id="PF00551">
    <property type="entry name" value="Formyl_trans_N"/>
    <property type="match status" value="1"/>
</dbReference>
<name>A0A2K5AS76_9ARCH</name>
<accession>A0A2K5AS76</accession>
<dbReference type="PANTHER" id="PTHR42706:SF1">
    <property type="entry name" value="FORMYLTETRAHYDROFOLATE DEFORMYLASE 2, MITOCHONDRIAL"/>
    <property type="match status" value="1"/>
</dbReference>
<dbReference type="SUPFAM" id="SSF53328">
    <property type="entry name" value="Formyltransferase"/>
    <property type="match status" value="1"/>
</dbReference>
<dbReference type="GeneID" id="41595321"/>
<keyword evidence="1" id="KW-0554">One-carbon metabolism</keyword>
<reference evidence="5" key="1">
    <citation type="submission" date="2018-01" db="EMBL/GenBank/DDBJ databases">
        <authorList>
            <person name="Kerou L M."/>
        </authorList>
    </citation>
    <scope>NUCLEOTIDE SEQUENCE [LARGE SCALE GENOMIC DNA]</scope>
    <source>
        <strain evidence="5">SCU2</strain>
    </source>
</reference>
<dbReference type="PROSITE" id="PS51671">
    <property type="entry name" value="ACT"/>
    <property type="match status" value="1"/>
</dbReference>
<dbReference type="EMBL" id="LT981265">
    <property type="protein sequence ID" value="SPC34487.1"/>
    <property type="molecule type" value="Genomic_DNA"/>
</dbReference>
<evidence type="ECO:0000313" key="5">
    <source>
        <dbReference type="Proteomes" id="UP000236248"/>
    </source>
</evidence>
<dbReference type="PIRSF" id="PIRSF036480">
    <property type="entry name" value="FormyFH4_hydr"/>
    <property type="match status" value="1"/>
</dbReference>
<dbReference type="InterPro" id="IPR036477">
    <property type="entry name" value="Formyl_transf_N_sf"/>
</dbReference>
<dbReference type="PRINTS" id="PR01575">
    <property type="entry name" value="FFH4HYDRLASE"/>
</dbReference>
<dbReference type="EC" id="3.5.1.10" evidence="4"/>
<proteinExistence type="predicted"/>
<dbReference type="InterPro" id="IPR045865">
    <property type="entry name" value="ACT-like_dom_sf"/>
</dbReference>
<keyword evidence="5" id="KW-1185">Reference proteome</keyword>
<dbReference type="NCBIfam" id="NF004684">
    <property type="entry name" value="PRK06027.1"/>
    <property type="match status" value="1"/>
</dbReference>
<protein>
    <submittedName>
        <fullName evidence="4">Formyltetrahydrofolate deformylase</fullName>
        <ecNumber evidence="4">3.5.1.10</ecNumber>
    </submittedName>
</protein>
<organism evidence="4 5">
    <name type="scientific">Candidatus Nitrosocaldus cavascurensis</name>
    <dbReference type="NCBI Taxonomy" id="2058097"/>
    <lineage>
        <taxon>Archaea</taxon>
        <taxon>Nitrososphaerota</taxon>
        <taxon>Nitrososphaeria</taxon>
        <taxon>Candidatus Nitrosocaldales</taxon>
        <taxon>Candidatus Nitrosocaldaceae</taxon>
        <taxon>Candidatus Nitrosocaldus</taxon>
    </lineage>
</organism>
<dbReference type="Gene3D" id="3.40.50.170">
    <property type="entry name" value="Formyl transferase, N-terminal domain"/>
    <property type="match status" value="1"/>
</dbReference>
<dbReference type="InterPro" id="IPR002912">
    <property type="entry name" value="ACT_dom"/>
</dbReference>
<dbReference type="GO" id="GO:0006730">
    <property type="term" value="P:one-carbon metabolic process"/>
    <property type="evidence" value="ECO:0007669"/>
    <property type="project" value="UniProtKB-KW"/>
</dbReference>
<dbReference type="AlphaFoldDB" id="A0A2K5AS76"/>
<evidence type="ECO:0000259" key="3">
    <source>
        <dbReference type="PROSITE" id="PS51671"/>
    </source>
</evidence>
<evidence type="ECO:0000256" key="2">
    <source>
        <dbReference type="ARBA" id="ARBA00022801"/>
    </source>
</evidence>
<dbReference type="Proteomes" id="UP000236248">
    <property type="component" value="Chromosome NCAV"/>
</dbReference>
<dbReference type="Gene3D" id="3.30.70.260">
    <property type="match status" value="1"/>
</dbReference>
<sequence length="310" mass="35204">MQREGKIIGEITVIGPDRKGIVAKVTNYIFENQGNIEKISQNVVRGLFGMQLEASFNGIDKDRFTKGLKRLCRSLGMDIKVHFDEPDRLKNMAILVSKEPHCLEAILNAREKGELRVNIPLIVGTENTLKPIASRYNIPFYHVNHKDQASAETRILKLLDKYNIDLIVLARYMRILTPNFVWRYPNRIINIHPSLLPAFPGAYAYLQAHERGTQIIGCTAHFVTEELDAGPIIWQEAFRIRNGESLESIKRRGQSLEAKALLKAIKLYIEGRLEVYWGKVYIKSSSNRSISKSVDIGDAKSNKDDKGNNT</sequence>
<gene>
    <name evidence="4" type="primary">purU</name>
    <name evidence="4" type="ORF">NCAV_1321</name>
</gene>
<dbReference type="SUPFAM" id="SSF55021">
    <property type="entry name" value="ACT-like"/>
    <property type="match status" value="1"/>
</dbReference>
<dbReference type="PANTHER" id="PTHR42706">
    <property type="entry name" value="FORMYLTETRAHYDROFOLATE DEFORMYLASE"/>
    <property type="match status" value="1"/>
</dbReference>
<dbReference type="KEGG" id="ncv:NCAV_1321"/>
<feature type="domain" description="ACT" evidence="3">
    <location>
        <begin position="10"/>
        <end position="86"/>
    </location>
</feature>
<dbReference type="Pfam" id="PF13740">
    <property type="entry name" value="ACT_6"/>
    <property type="match status" value="1"/>
</dbReference>
<dbReference type="InterPro" id="IPR004810">
    <property type="entry name" value="PurU"/>
</dbReference>
<dbReference type="GO" id="GO:0008864">
    <property type="term" value="F:formyltetrahydrofolate deformylase activity"/>
    <property type="evidence" value="ECO:0007669"/>
    <property type="project" value="UniProtKB-EC"/>
</dbReference>